<feature type="compositionally biased region" description="Polar residues" evidence="1">
    <location>
        <begin position="85"/>
        <end position="135"/>
    </location>
</feature>
<evidence type="ECO:0000313" key="2">
    <source>
        <dbReference type="EMBL" id="KAF2152647.1"/>
    </source>
</evidence>
<reference evidence="2" key="1">
    <citation type="journal article" date="2020" name="Stud. Mycol.">
        <title>101 Dothideomycetes genomes: a test case for predicting lifestyles and emergence of pathogens.</title>
        <authorList>
            <person name="Haridas S."/>
            <person name="Albert R."/>
            <person name="Binder M."/>
            <person name="Bloem J."/>
            <person name="Labutti K."/>
            <person name="Salamov A."/>
            <person name="Andreopoulos B."/>
            <person name="Baker S."/>
            <person name="Barry K."/>
            <person name="Bills G."/>
            <person name="Bluhm B."/>
            <person name="Cannon C."/>
            <person name="Castanera R."/>
            <person name="Culley D."/>
            <person name="Daum C."/>
            <person name="Ezra D."/>
            <person name="Gonzalez J."/>
            <person name="Henrissat B."/>
            <person name="Kuo A."/>
            <person name="Liang C."/>
            <person name="Lipzen A."/>
            <person name="Lutzoni F."/>
            <person name="Magnuson J."/>
            <person name="Mondo S."/>
            <person name="Nolan M."/>
            <person name="Ohm R."/>
            <person name="Pangilinan J."/>
            <person name="Park H.-J."/>
            <person name="Ramirez L."/>
            <person name="Alfaro M."/>
            <person name="Sun H."/>
            <person name="Tritt A."/>
            <person name="Yoshinaga Y."/>
            <person name="Zwiers L.-H."/>
            <person name="Turgeon B."/>
            <person name="Goodwin S."/>
            <person name="Spatafora J."/>
            <person name="Crous P."/>
            <person name="Grigoriev I."/>
        </authorList>
    </citation>
    <scope>NUCLEOTIDE SEQUENCE</scope>
    <source>
        <strain evidence="2">CBS 260.36</strain>
    </source>
</reference>
<accession>A0A9P4IZB6</accession>
<evidence type="ECO:0000256" key="1">
    <source>
        <dbReference type="SAM" id="MobiDB-lite"/>
    </source>
</evidence>
<keyword evidence="3" id="KW-1185">Reference proteome</keyword>
<feature type="compositionally biased region" description="Low complexity" evidence="1">
    <location>
        <begin position="180"/>
        <end position="201"/>
    </location>
</feature>
<organism evidence="2 3">
    <name type="scientific">Myriangium duriaei CBS 260.36</name>
    <dbReference type="NCBI Taxonomy" id="1168546"/>
    <lineage>
        <taxon>Eukaryota</taxon>
        <taxon>Fungi</taxon>
        <taxon>Dikarya</taxon>
        <taxon>Ascomycota</taxon>
        <taxon>Pezizomycotina</taxon>
        <taxon>Dothideomycetes</taxon>
        <taxon>Dothideomycetidae</taxon>
        <taxon>Myriangiales</taxon>
        <taxon>Myriangiaceae</taxon>
        <taxon>Myriangium</taxon>
    </lineage>
</organism>
<gene>
    <name evidence="2" type="ORF">K461DRAFT_294298</name>
</gene>
<proteinExistence type="predicted"/>
<feature type="compositionally biased region" description="Low complexity" evidence="1">
    <location>
        <begin position="142"/>
        <end position="160"/>
    </location>
</feature>
<dbReference type="Proteomes" id="UP000799439">
    <property type="component" value="Unassembled WGS sequence"/>
</dbReference>
<comment type="caution">
    <text evidence="2">The sequence shown here is derived from an EMBL/GenBank/DDBJ whole genome shotgun (WGS) entry which is preliminary data.</text>
</comment>
<dbReference type="AlphaFoldDB" id="A0A9P4IZB6"/>
<feature type="compositionally biased region" description="Low complexity" evidence="1">
    <location>
        <begin position="33"/>
        <end position="46"/>
    </location>
</feature>
<evidence type="ECO:0000313" key="3">
    <source>
        <dbReference type="Proteomes" id="UP000799439"/>
    </source>
</evidence>
<sequence length="333" mass="35559">MACVIQTLGSPHCPDTECTFERPSPSRHDSILSSSKTTSSSSSTKSIVLDTAPPCQDDTLEYSPPSRPDSVLQPTIKITGHADSTKSLELSTTSPNTTLDHPKTQRPNSLTIPSLLVTSPSETSPPAVLTPSTPSKAHLAPSTTTKFSTSSSPSTRITLTATLAPLGSNPPSATRARPHSTTSLSSQSSTSSPTSKSNKRSSLLIPLPVLAALASLTGRSQPRKPRFRPTYAPRFFRSQHTPEVKPATARRRKQVVSGTFTIVLPKDFREGMEERPAFKKGRKEDGKAPKCGACGDTRWVVARCRDCGGRGRGWGGVCGGCEGEGDRWVRCCC</sequence>
<protein>
    <submittedName>
        <fullName evidence="2">Uncharacterized protein</fullName>
    </submittedName>
</protein>
<feature type="region of interest" description="Disordered" evidence="1">
    <location>
        <begin position="14"/>
        <end position="201"/>
    </location>
</feature>
<dbReference type="EMBL" id="ML996086">
    <property type="protein sequence ID" value="KAF2152647.1"/>
    <property type="molecule type" value="Genomic_DNA"/>
</dbReference>
<name>A0A9P4IZB6_9PEZI</name>